<dbReference type="AlphaFoldDB" id="A0AAN0VGM4"/>
<evidence type="ECO:0000256" key="1">
    <source>
        <dbReference type="ARBA" id="ARBA00001970"/>
    </source>
</evidence>
<evidence type="ECO:0000256" key="5">
    <source>
        <dbReference type="ARBA" id="ARBA00022989"/>
    </source>
</evidence>
<comment type="similarity">
    <text evidence="12">Belongs to the COX15/CtaA family. Type 2 subfamily.</text>
</comment>
<dbReference type="PANTHER" id="PTHR23289:SF2">
    <property type="entry name" value="CYTOCHROME C OXIDASE ASSEMBLY PROTEIN COX15 HOMOLOG"/>
    <property type="match status" value="1"/>
</dbReference>
<feature type="transmembrane region" description="Helical" evidence="12">
    <location>
        <begin position="338"/>
        <end position="358"/>
    </location>
</feature>
<evidence type="ECO:0000256" key="3">
    <source>
        <dbReference type="ARBA" id="ARBA00022692"/>
    </source>
</evidence>
<name>A0AAN0VGM4_9PROT</name>
<comment type="subunit">
    <text evidence="12">Interacts with CtaB.</text>
</comment>
<dbReference type="Proteomes" id="UP000019438">
    <property type="component" value="Chromosome"/>
</dbReference>
<dbReference type="GO" id="GO:0120547">
    <property type="term" value="F:heme A synthase activity"/>
    <property type="evidence" value="ECO:0007669"/>
    <property type="project" value="UniProtKB-EC"/>
</dbReference>
<feature type="binding site" description="axial binding residue" evidence="12">
    <location>
        <position position="281"/>
    </location>
    <ligand>
        <name>heme</name>
        <dbReference type="ChEBI" id="CHEBI:30413"/>
    </ligand>
    <ligandPart>
        <name>Fe</name>
        <dbReference type="ChEBI" id="CHEBI:18248"/>
    </ligandPart>
</feature>
<dbReference type="GO" id="GO:0004497">
    <property type="term" value="F:monooxygenase activity"/>
    <property type="evidence" value="ECO:0007669"/>
    <property type="project" value="UniProtKB-KW"/>
</dbReference>
<keyword evidence="12" id="KW-1003">Cell membrane</keyword>
<feature type="transmembrane region" description="Helical" evidence="12">
    <location>
        <begin position="149"/>
        <end position="172"/>
    </location>
</feature>
<dbReference type="RefSeq" id="WP_025287481.1">
    <property type="nucleotide sequence ID" value="NZ_CP003181.2"/>
</dbReference>
<feature type="transmembrane region" description="Helical" evidence="12">
    <location>
        <begin position="309"/>
        <end position="332"/>
    </location>
</feature>
<dbReference type="GO" id="GO:0016653">
    <property type="term" value="F:oxidoreductase activity, acting on NAD(P)H, heme protein as acceptor"/>
    <property type="evidence" value="ECO:0007669"/>
    <property type="project" value="TreeGrafter"/>
</dbReference>
<comment type="function">
    <text evidence="12">Catalyzes the conversion of heme O to heme A by two successive hydroxylations of the methyl group at C8. The first hydroxylation forms heme I, the second hydroxylation results in an unstable dihydroxymethyl group, which spontaneously dehydrates, resulting in the formyl group of heme A.</text>
</comment>
<comment type="subcellular location">
    <subcellularLocation>
        <location evidence="12">Cell membrane</location>
        <topology evidence="12">Multi-pass membrane protein</topology>
    </subcellularLocation>
    <subcellularLocation>
        <location evidence="2">Membrane</location>
        <topology evidence="2">Multi-pass membrane protein</topology>
    </subcellularLocation>
</comment>
<evidence type="ECO:0000256" key="11">
    <source>
        <dbReference type="ARBA" id="ARBA00048044"/>
    </source>
</evidence>
<feature type="region of interest" description="Disordered" evidence="13">
    <location>
        <begin position="1"/>
        <end position="22"/>
    </location>
</feature>
<evidence type="ECO:0000256" key="13">
    <source>
        <dbReference type="SAM" id="MobiDB-lite"/>
    </source>
</evidence>
<evidence type="ECO:0000256" key="2">
    <source>
        <dbReference type="ARBA" id="ARBA00004141"/>
    </source>
</evidence>
<dbReference type="GO" id="GO:0046872">
    <property type="term" value="F:metal ion binding"/>
    <property type="evidence" value="ECO:0007669"/>
    <property type="project" value="UniProtKB-KW"/>
</dbReference>
<keyword evidence="3 12" id="KW-0812">Transmembrane</keyword>
<dbReference type="PANTHER" id="PTHR23289">
    <property type="entry name" value="CYTOCHROME C OXIDASE ASSEMBLY PROTEIN COX15"/>
    <property type="match status" value="1"/>
</dbReference>
<evidence type="ECO:0000256" key="7">
    <source>
        <dbReference type="ARBA" id="ARBA00023004"/>
    </source>
</evidence>
<sequence length="374" mass="40705">MSDHIRAASSPSRHGSEHGWQHAVTPQQRNRILVATWMFTLCFMILVMVMLGGATRLTGSGLSIMEWAPLMGTLPPTSQTEWERLYALYQKIPQYALVNHGFGLDGFKHIFWLEWTHRLWGRLIGLVLLLPLIFLAVTRRIERSLIPRLILIFVLGGLQGAVGWFMVASGFFPDSTAVSPYRLVVHLSFALLLYSALLWTALSVLNPEPRPLPGTVGLRRMSAVTLGLVCITIIAGGFVAGIHAGLDYNTFPLMDGRLVPEGYGESPRAMFENIPTVQFDHRLLATLTALTALLTGLIGFRRGGNARRAVLPLMVAVILQYALGIATLLSVVAVPVAVAHQGMAVLLLTAAIVTLHSLRGAGRTASINAPASSH</sequence>
<feature type="transmembrane region" description="Helical" evidence="12">
    <location>
        <begin position="119"/>
        <end position="137"/>
    </location>
</feature>
<protein>
    <recommendedName>
        <fullName evidence="12">Heme A synthase</fullName>
        <shortName evidence="12">HAS</shortName>
        <ecNumber evidence="12">1.17.99.9</ecNumber>
    </recommendedName>
    <alternativeName>
        <fullName evidence="12">Cytochrome aa3-controlling protein</fullName>
    </alternativeName>
</protein>
<keyword evidence="4 12" id="KW-0479">Metal-binding</keyword>
<feature type="transmembrane region" description="Helical" evidence="12">
    <location>
        <begin position="283"/>
        <end position="300"/>
    </location>
</feature>
<keyword evidence="14" id="KW-0503">Monooxygenase</keyword>
<dbReference type="GO" id="GO:0006784">
    <property type="term" value="P:heme A biosynthetic process"/>
    <property type="evidence" value="ECO:0007669"/>
    <property type="project" value="UniProtKB-UniRule"/>
</dbReference>
<comment type="cofactor">
    <cofactor evidence="1 12">
        <name>heme b</name>
        <dbReference type="ChEBI" id="CHEBI:60344"/>
    </cofactor>
</comment>
<evidence type="ECO:0000313" key="15">
    <source>
        <dbReference type="Proteomes" id="UP000019438"/>
    </source>
</evidence>
<dbReference type="EC" id="1.17.99.9" evidence="12"/>
<gene>
    <name evidence="12" type="primary">ctaA</name>
    <name evidence="14" type="ORF">GbCGDNIH3_2184</name>
</gene>
<comment type="catalytic activity">
    <reaction evidence="11">
        <text>Fe(II)-heme o + 2 A + H2O = Fe(II)-heme a + 2 AH2</text>
        <dbReference type="Rhea" id="RHEA:63388"/>
        <dbReference type="ChEBI" id="CHEBI:13193"/>
        <dbReference type="ChEBI" id="CHEBI:15377"/>
        <dbReference type="ChEBI" id="CHEBI:17499"/>
        <dbReference type="ChEBI" id="CHEBI:60530"/>
        <dbReference type="ChEBI" id="CHEBI:61715"/>
        <dbReference type="EC" id="1.17.99.9"/>
    </reaction>
    <physiologicalReaction direction="left-to-right" evidence="11">
        <dbReference type="Rhea" id="RHEA:63389"/>
    </physiologicalReaction>
</comment>
<feature type="transmembrane region" description="Helical" evidence="12">
    <location>
        <begin position="32"/>
        <end position="54"/>
    </location>
</feature>
<keyword evidence="5 12" id="KW-1133">Transmembrane helix</keyword>
<proteinExistence type="inferred from homology"/>
<dbReference type="InterPro" id="IPR023754">
    <property type="entry name" value="HemeA_Synthase_type2"/>
</dbReference>
<feature type="binding site" description="axial binding residue" evidence="12">
    <location>
        <position position="340"/>
    </location>
    <ligand>
        <name>heme</name>
        <dbReference type="ChEBI" id="CHEBI:30413"/>
    </ligand>
    <ligandPart>
        <name>Fe</name>
        <dbReference type="ChEBI" id="CHEBI:18248"/>
    </ligandPart>
</feature>
<comment type="pathway">
    <text evidence="10 12">Porphyrin-containing compound metabolism; heme A biosynthesis; heme A from heme O: step 1/1.</text>
</comment>
<reference evidence="15" key="1">
    <citation type="submission" date="2012-06" db="EMBL/GenBank/DDBJ databases">
        <title>Genome analysis of multiple Granulibacter bethesdensis isolates demonstrates substantial genome diversity.</title>
        <authorList>
            <person name="Greenberg D.E."/>
            <person name="Porcella S.F."/>
            <person name="Zarember K."/>
            <person name="Zelazny A.M."/>
            <person name="Bruno D."/>
            <person name="Martens C."/>
            <person name="Barbian K.D."/>
            <person name="Jaske E."/>
            <person name="Holland S.M."/>
        </authorList>
    </citation>
    <scope>NUCLEOTIDE SEQUENCE [LARGE SCALE GENOMIC DNA]</scope>
    <source>
        <strain evidence="15">CGDNIH3</strain>
    </source>
</reference>
<keyword evidence="7 12" id="KW-0408">Iron</keyword>
<dbReference type="Pfam" id="PF02628">
    <property type="entry name" value="COX15-CtaA"/>
    <property type="match status" value="1"/>
</dbReference>
<dbReference type="HAMAP" id="MF_01665">
    <property type="entry name" value="HemeA_synth_type2"/>
    <property type="match status" value="1"/>
</dbReference>
<feature type="transmembrane region" description="Helical" evidence="12">
    <location>
        <begin position="184"/>
        <end position="205"/>
    </location>
</feature>
<feature type="transmembrane region" description="Helical" evidence="12">
    <location>
        <begin position="226"/>
        <end position="246"/>
    </location>
</feature>
<dbReference type="InterPro" id="IPR003780">
    <property type="entry name" value="COX15/CtaA_fam"/>
</dbReference>
<evidence type="ECO:0000256" key="10">
    <source>
        <dbReference type="ARBA" id="ARBA00044501"/>
    </source>
</evidence>
<keyword evidence="6 12" id="KW-0560">Oxidoreductase</keyword>
<evidence type="ECO:0000256" key="4">
    <source>
        <dbReference type="ARBA" id="ARBA00022723"/>
    </source>
</evidence>
<dbReference type="KEGG" id="gbc:GbCGDNIH3_2184"/>
<evidence type="ECO:0000256" key="9">
    <source>
        <dbReference type="ARBA" id="ARBA00023136"/>
    </source>
</evidence>
<organism evidence="14 15">
    <name type="scientific">Granulibacter bethesdensis</name>
    <dbReference type="NCBI Taxonomy" id="364410"/>
    <lineage>
        <taxon>Bacteria</taxon>
        <taxon>Pseudomonadati</taxon>
        <taxon>Pseudomonadota</taxon>
        <taxon>Alphaproteobacteria</taxon>
        <taxon>Acetobacterales</taxon>
        <taxon>Acetobacteraceae</taxon>
        <taxon>Granulibacter</taxon>
    </lineage>
</organism>
<keyword evidence="9 12" id="KW-0472">Membrane</keyword>
<evidence type="ECO:0000256" key="12">
    <source>
        <dbReference type="HAMAP-Rule" id="MF_01665"/>
    </source>
</evidence>
<accession>A0AAN0VGM4</accession>
<dbReference type="GO" id="GO:0005886">
    <property type="term" value="C:plasma membrane"/>
    <property type="evidence" value="ECO:0007669"/>
    <property type="project" value="UniProtKB-SubCell"/>
</dbReference>
<keyword evidence="8 12" id="KW-0350">Heme biosynthesis</keyword>
<dbReference type="EMBL" id="CP003181">
    <property type="protein sequence ID" value="AHJ64085.1"/>
    <property type="molecule type" value="Genomic_DNA"/>
</dbReference>
<evidence type="ECO:0000256" key="8">
    <source>
        <dbReference type="ARBA" id="ARBA00023133"/>
    </source>
</evidence>
<evidence type="ECO:0000313" key="14">
    <source>
        <dbReference type="EMBL" id="AHJ64085.1"/>
    </source>
</evidence>
<evidence type="ECO:0000256" key="6">
    <source>
        <dbReference type="ARBA" id="ARBA00023002"/>
    </source>
</evidence>